<gene>
    <name evidence="2" type="ORF">LCGC14_1136920</name>
</gene>
<dbReference type="AlphaFoldDB" id="A0A0F9M4B1"/>
<evidence type="ECO:0000256" key="1">
    <source>
        <dbReference type="SAM" id="MobiDB-lite"/>
    </source>
</evidence>
<reference evidence="2" key="1">
    <citation type="journal article" date="2015" name="Nature">
        <title>Complex archaea that bridge the gap between prokaryotes and eukaryotes.</title>
        <authorList>
            <person name="Spang A."/>
            <person name="Saw J.H."/>
            <person name="Jorgensen S.L."/>
            <person name="Zaremba-Niedzwiedzka K."/>
            <person name="Martijn J."/>
            <person name="Lind A.E."/>
            <person name="van Eijk R."/>
            <person name="Schleper C."/>
            <person name="Guy L."/>
            <person name="Ettema T.J."/>
        </authorList>
    </citation>
    <scope>NUCLEOTIDE SEQUENCE</scope>
</reference>
<proteinExistence type="predicted"/>
<sequence length="232" mass="26438">MPQGRIVLKRICQSRKLAALKTDGARLLYTWLLPNVDINGCFSGDEEVIKGQIFTRLRKSTKTINSYLADLASAGLIIWYESNGDRFLHIPDFTDKQPSLNPNKEAESTIPMPTPDLIQTLSGSTPLKVKGSKVKERGSKVNTVRFDRFYQPYPRKTNKQAAVKAFNKLNPDDALLEVMLAALEQQKLSDQWQRGIIPHPATWLNGRRWTDEMPHEETSDEQFDRLKKEGKI</sequence>
<accession>A0A0F9M4B1</accession>
<organism evidence="2">
    <name type="scientific">marine sediment metagenome</name>
    <dbReference type="NCBI Taxonomy" id="412755"/>
    <lineage>
        <taxon>unclassified sequences</taxon>
        <taxon>metagenomes</taxon>
        <taxon>ecological metagenomes</taxon>
    </lineage>
</organism>
<evidence type="ECO:0000313" key="2">
    <source>
        <dbReference type="EMBL" id="KKN00534.1"/>
    </source>
</evidence>
<protein>
    <recommendedName>
        <fullName evidence="3">Bacteriophage lambda Replication protein O N-terminal domain-containing protein</fullName>
    </recommendedName>
</protein>
<comment type="caution">
    <text evidence="2">The sequence shown here is derived from an EMBL/GenBank/DDBJ whole genome shotgun (WGS) entry which is preliminary data.</text>
</comment>
<feature type="region of interest" description="Disordered" evidence="1">
    <location>
        <begin position="208"/>
        <end position="232"/>
    </location>
</feature>
<name>A0A0F9M4B1_9ZZZZ</name>
<evidence type="ECO:0008006" key="3">
    <source>
        <dbReference type="Google" id="ProtNLM"/>
    </source>
</evidence>
<dbReference type="EMBL" id="LAZR01005365">
    <property type="protein sequence ID" value="KKN00534.1"/>
    <property type="molecule type" value="Genomic_DNA"/>
</dbReference>